<feature type="region of interest" description="Disordered" evidence="8">
    <location>
        <begin position="87"/>
        <end position="107"/>
    </location>
</feature>
<comment type="subcellular location">
    <subcellularLocation>
        <location evidence="1">Membrane</location>
        <topology evidence="1">Single-pass membrane protein</topology>
    </subcellularLocation>
</comment>
<dbReference type="RefSeq" id="WP_013684055.1">
    <property type="nucleotide sequence ID" value="NC_015320.1"/>
</dbReference>
<keyword evidence="7" id="KW-0472">Membrane</keyword>
<proteinExistence type="predicted"/>
<dbReference type="EMBL" id="CP002588">
    <property type="protein sequence ID" value="AEA47394.1"/>
    <property type="molecule type" value="Genomic_DNA"/>
</dbReference>
<dbReference type="GeneID" id="10394513"/>
<organism evidence="9 10">
    <name type="scientific">Archaeoglobus veneficus (strain DSM 11195 / SNP6)</name>
    <dbReference type="NCBI Taxonomy" id="693661"/>
    <lineage>
        <taxon>Archaea</taxon>
        <taxon>Methanobacteriati</taxon>
        <taxon>Methanobacteriota</taxon>
        <taxon>Archaeoglobi</taxon>
        <taxon>Archaeoglobales</taxon>
        <taxon>Archaeoglobaceae</taxon>
        <taxon>Archaeoglobus</taxon>
    </lineage>
</organism>
<dbReference type="OrthoDB" id="50540at2157"/>
<keyword evidence="10" id="KW-1185">Reference proteome</keyword>
<sequence>MFGWGELGIIIVLAIILLGPDKLPEVARTAGKIYAEYKNAKRRLELELLYGYEIPNKDYLEELSRKKLDVLKKDLTSQLEVEGLNTGRLEDLKDQEGGGSNVHSRSE</sequence>
<protein>
    <submittedName>
        <fullName evidence="9">Sec-independent translocation protein mttA/Hcf106</fullName>
    </submittedName>
</protein>
<dbReference type="HOGENOM" id="CLU_179004_0_0_2"/>
<keyword evidence="2" id="KW-0813">Transport</keyword>
<dbReference type="InterPro" id="IPR003369">
    <property type="entry name" value="TatA/B/E"/>
</dbReference>
<evidence type="ECO:0000313" key="10">
    <source>
        <dbReference type="Proteomes" id="UP000008136"/>
    </source>
</evidence>
<accession>F2KNR7</accession>
<name>F2KNR7_ARCVS</name>
<evidence type="ECO:0000256" key="6">
    <source>
        <dbReference type="ARBA" id="ARBA00023010"/>
    </source>
</evidence>
<evidence type="ECO:0000256" key="2">
    <source>
        <dbReference type="ARBA" id="ARBA00022448"/>
    </source>
</evidence>
<dbReference type="eggNOG" id="arCOG02694">
    <property type="taxonomic scope" value="Archaea"/>
</dbReference>
<evidence type="ECO:0000256" key="1">
    <source>
        <dbReference type="ARBA" id="ARBA00004167"/>
    </source>
</evidence>
<dbReference type="GO" id="GO:0015031">
    <property type="term" value="P:protein transport"/>
    <property type="evidence" value="ECO:0007669"/>
    <property type="project" value="UniProtKB-KW"/>
</dbReference>
<dbReference type="STRING" id="693661.Arcve_1390"/>
<dbReference type="KEGG" id="ave:Arcve_1390"/>
<keyword evidence="6" id="KW-0811">Translocation</keyword>
<dbReference type="Gene3D" id="1.20.5.3310">
    <property type="match status" value="1"/>
</dbReference>
<evidence type="ECO:0000256" key="8">
    <source>
        <dbReference type="SAM" id="MobiDB-lite"/>
    </source>
</evidence>
<dbReference type="Pfam" id="PF02416">
    <property type="entry name" value="TatA_B_E"/>
    <property type="match status" value="1"/>
</dbReference>
<keyword evidence="4" id="KW-0653">Protein transport</keyword>
<evidence type="ECO:0000256" key="5">
    <source>
        <dbReference type="ARBA" id="ARBA00022989"/>
    </source>
</evidence>
<keyword evidence="5" id="KW-1133">Transmembrane helix</keyword>
<keyword evidence="3" id="KW-0812">Transmembrane</keyword>
<reference evidence="9 10" key="1">
    <citation type="submission" date="2011-03" db="EMBL/GenBank/DDBJ databases">
        <title>The complete genome of Archaeoglobus veneficus SNP6.</title>
        <authorList>
            <consortium name="US DOE Joint Genome Institute (JGI-PGF)"/>
            <person name="Lucas S."/>
            <person name="Copeland A."/>
            <person name="Lapidus A."/>
            <person name="Bruce D."/>
            <person name="Goodwin L."/>
            <person name="Pitluck S."/>
            <person name="Kyrpides N."/>
            <person name="Mavromatis K."/>
            <person name="Pagani I."/>
            <person name="Ivanova N."/>
            <person name="Mikhailova N."/>
            <person name="Lu M."/>
            <person name="Detter J.C."/>
            <person name="Tapia R."/>
            <person name="Han C."/>
            <person name="Land M."/>
            <person name="Hauser L."/>
            <person name="Markowitz V."/>
            <person name="Cheng J.-F."/>
            <person name="Hugenholtz P."/>
            <person name="Woyke T."/>
            <person name="Wu D."/>
            <person name="Spring S."/>
            <person name="Brambilla E."/>
            <person name="Klenk H.-P."/>
            <person name="Eisen J.A."/>
        </authorList>
    </citation>
    <scope>NUCLEOTIDE SEQUENCE [LARGE SCALE GENOMIC DNA]</scope>
    <source>
        <strain>SNP6</strain>
    </source>
</reference>
<evidence type="ECO:0000313" key="9">
    <source>
        <dbReference type="EMBL" id="AEA47394.1"/>
    </source>
</evidence>
<evidence type="ECO:0000256" key="4">
    <source>
        <dbReference type="ARBA" id="ARBA00022927"/>
    </source>
</evidence>
<gene>
    <name evidence="9" type="ordered locus">Arcve_1390</name>
</gene>
<dbReference type="Proteomes" id="UP000008136">
    <property type="component" value="Chromosome"/>
</dbReference>
<evidence type="ECO:0000256" key="7">
    <source>
        <dbReference type="ARBA" id="ARBA00023136"/>
    </source>
</evidence>
<dbReference type="AlphaFoldDB" id="F2KNR7"/>
<evidence type="ECO:0000256" key="3">
    <source>
        <dbReference type="ARBA" id="ARBA00022692"/>
    </source>
</evidence>
<dbReference type="GO" id="GO:0016020">
    <property type="term" value="C:membrane"/>
    <property type="evidence" value="ECO:0007669"/>
    <property type="project" value="UniProtKB-ARBA"/>
</dbReference>